<feature type="domain" description="Helitron helicase-like" evidence="1">
    <location>
        <begin position="4"/>
        <end position="138"/>
    </location>
</feature>
<accession>A0A0L8HR92</accession>
<sequence length="149" mass="17091">MNYQHRLKVEQYCGLAGHLRNAANAQVGYTVILPSPFQGSPRNMHECYQDTMAIVCIYDPPVIFLTITCNPNWQEIRENLLPGQTLSDRPDLVVHIFSIKLHELLNDITKKHLFGQVTAYCFTIEFQKKGLPHAHLLIILHPDDKLDDL</sequence>
<dbReference type="PANTHER" id="PTHR45786:SF74">
    <property type="entry name" value="ATP-DEPENDENT DNA HELICASE"/>
    <property type="match status" value="1"/>
</dbReference>
<evidence type="ECO:0000313" key="2">
    <source>
        <dbReference type="EMBL" id="KOF91689.1"/>
    </source>
</evidence>
<dbReference type="AlphaFoldDB" id="A0A0L8HR92"/>
<gene>
    <name evidence="2" type="ORF">OCBIM_22008308mg</name>
</gene>
<dbReference type="InterPro" id="IPR025476">
    <property type="entry name" value="Helitron_helicase-like"/>
</dbReference>
<organism evidence="2">
    <name type="scientific">Octopus bimaculoides</name>
    <name type="common">California two-spotted octopus</name>
    <dbReference type="NCBI Taxonomy" id="37653"/>
    <lineage>
        <taxon>Eukaryota</taxon>
        <taxon>Metazoa</taxon>
        <taxon>Spiralia</taxon>
        <taxon>Lophotrochozoa</taxon>
        <taxon>Mollusca</taxon>
        <taxon>Cephalopoda</taxon>
        <taxon>Coleoidea</taxon>
        <taxon>Octopodiformes</taxon>
        <taxon>Octopoda</taxon>
        <taxon>Incirrata</taxon>
        <taxon>Octopodidae</taxon>
        <taxon>Octopus</taxon>
    </lineage>
</organism>
<dbReference type="OrthoDB" id="6151730at2759"/>
<evidence type="ECO:0000259" key="1">
    <source>
        <dbReference type="Pfam" id="PF14214"/>
    </source>
</evidence>
<dbReference type="EMBL" id="KQ417496">
    <property type="protein sequence ID" value="KOF91689.1"/>
    <property type="molecule type" value="Genomic_DNA"/>
</dbReference>
<name>A0A0L8HR92_OCTBM</name>
<dbReference type="STRING" id="37653.A0A0L8HR92"/>
<protein>
    <recommendedName>
        <fullName evidence="1">Helitron helicase-like domain-containing protein</fullName>
    </recommendedName>
</protein>
<dbReference type="PANTHER" id="PTHR45786">
    <property type="entry name" value="DNA BINDING PROTEIN-LIKE"/>
    <property type="match status" value="1"/>
</dbReference>
<dbReference type="Pfam" id="PF14214">
    <property type="entry name" value="Helitron_like_N"/>
    <property type="match status" value="1"/>
</dbReference>
<proteinExistence type="predicted"/>
<reference evidence="2" key="1">
    <citation type="submission" date="2015-07" db="EMBL/GenBank/DDBJ databases">
        <title>MeaNS - Measles Nucleotide Surveillance Program.</title>
        <authorList>
            <person name="Tran T."/>
            <person name="Druce J."/>
        </authorList>
    </citation>
    <scope>NUCLEOTIDE SEQUENCE</scope>
    <source>
        <strain evidence="2">UCB-OBI-ISO-001</strain>
        <tissue evidence="2">Gonad</tissue>
    </source>
</reference>